<name>A0A7H1N5I3_9PROT</name>
<proteinExistence type="predicted"/>
<evidence type="ECO:0000256" key="1">
    <source>
        <dbReference type="SAM" id="Phobius"/>
    </source>
</evidence>
<sequence length="77" mass="7790">MLHFVAEVVAPVTEEASPEAAASPDAAITSAAFNAASEEEWRPLASDGELAAFGALICILSAVATLSAMAWLMAALA</sequence>
<gene>
    <name evidence="2" type="ORF">HQ394_18700</name>
</gene>
<evidence type="ECO:0000313" key="3">
    <source>
        <dbReference type="Proteomes" id="UP000516369"/>
    </source>
</evidence>
<keyword evidence="3" id="KW-1185">Reference proteome</keyword>
<dbReference type="Proteomes" id="UP000516369">
    <property type="component" value="Chromosome"/>
</dbReference>
<evidence type="ECO:0000313" key="2">
    <source>
        <dbReference type="EMBL" id="QNT70969.1"/>
    </source>
</evidence>
<keyword evidence="1" id="KW-0472">Membrane</keyword>
<reference evidence="2 3" key="1">
    <citation type="submission" date="2020-05" db="EMBL/GenBank/DDBJ databases">
        <title>Complete closed genome sequence of Defluviicoccus vanus.</title>
        <authorList>
            <person name="Bessarab I."/>
            <person name="Arumugam K."/>
            <person name="Maszenan A.M."/>
            <person name="Seviour R.J."/>
            <person name="Williams R.B."/>
        </authorList>
    </citation>
    <scope>NUCLEOTIDE SEQUENCE [LARGE SCALE GENOMIC DNA]</scope>
    <source>
        <strain evidence="2 3">Ben 114</strain>
    </source>
</reference>
<feature type="transmembrane region" description="Helical" evidence="1">
    <location>
        <begin position="50"/>
        <end position="76"/>
    </location>
</feature>
<organism evidence="2 3">
    <name type="scientific">Defluviicoccus vanus</name>
    <dbReference type="NCBI Taxonomy" id="111831"/>
    <lineage>
        <taxon>Bacteria</taxon>
        <taxon>Pseudomonadati</taxon>
        <taxon>Pseudomonadota</taxon>
        <taxon>Alphaproteobacteria</taxon>
        <taxon>Rhodospirillales</taxon>
        <taxon>Rhodospirillaceae</taxon>
        <taxon>Defluviicoccus</taxon>
    </lineage>
</organism>
<dbReference type="AlphaFoldDB" id="A0A7H1N5I3"/>
<keyword evidence="1" id="KW-0812">Transmembrane</keyword>
<protein>
    <submittedName>
        <fullName evidence="2">Uncharacterized protein</fullName>
    </submittedName>
</protein>
<keyword evidence="1" id="KW-1133">Transmembrane helix</keyword>
<accession>A0A7H1N5I3</accession>
<dbReference type="EMBL" id="CP053923">
    <property type="protein sequence ID" value="QNT70969.1"/>
    <property type="molecule type" value="Genomic_DNA"/>
</dbReference>
<dbReference type="KEGG" id="dvn:HQ394_18700"/>